<gene>
    <name evidence="2" type="ORF">HNR25_003972</name>
</gene>
<evidence type="ECO:0000256" key="1">
    <source>
        <dbReference type="SAM" id="MobiDB-lite"/>
    </source>
</evidence>
<evidence type="ECO:0000313" key="2">
    <source>
        <dbReference type="EMBL" id="MBB6000221.1"/>
    </source>
</evidence>
<evidence type="ECO:0008006" key="4">
    <source>
        <dbReference type="Google" id="ProtNLM"/>
    </source>
</evidence>
<keyword evidence="3" id="KW-1185">Reference proteome</keyword>
<feature type="compositionally biased region" description="Basic and acidic residues" evidence="1">
    <location>
        <begin position="36"/>
        <end position="68"/>
    </location>
</feature>
<sequence>MSESTAAAPPAEPATPPASDSGASTGESTEPSEGGEFSRDYVEKLRRENARYRTQVRELEPKAAKADELEQANATENERAVTAAKAETEKATAEKYRGLLVQAEARALAAELKFRDPEDAVRLVDLADVEAGEDGAVDRESIRSVLRTVADKKPYLIEAAPVPSPADAGIGVTGAPGSDYGNLSVSDMDKELFGSQ</sequence>
<feature type="compositionally biased region" description="Low complexity" evidence="1">
    <location>
        <begin position="17"/>
        <end position="35"/>
    </location>
</feature>
<dbReference type="EMBL" id="JACHLY010000001">
    <property type="protein sequence ID" value="MBB6000221.1"/>
    <property type="molecule type" value="Genomic_DNA"/>
</dbReference>
<dbReference type="AlphaFoldDB" id="A0A841ELE2"/>
<name>A0A841ELE2_9ACTN</name>
<feature type="region of interest" description="Disordered" evidence="1">
    <location>
        <begin position="1"/>
        <end position="92"/>
    </location>
</feature>
<proteinExistence type="predicted"/>
<protein>
    <recommendedName>
        <fullName evidence="4">Scaffolding protein</fullName>
    </recommendedName>
</protein>
<evidence type="ECO:0000313" key="3">
    <source>
        <dbReference type="Proteomes" id="UP000578077"/>
    </source>
</evidence>
<reference evidence="2 3" key="1">
    <citation type="submission" date="2020-08" db="EMBL/GenBank/DDBJ databases">
        <title>Sequencing the genomes of 1000 actinobacteria strains.</title>
        <authorList>
            <person name="Klenk H.-P."/>
        </authorList>
    </citation>
    <scope>NUCLEOTIDE SEQUENCE [LARGE SCALE GENOMIC DNA]</scope>
    <source>
        <strain evidence="2 3">DSM 44593</strain>
    </source>
</reference>
<feature type="region of interest" description="Disordered" evidence="1">
    <location>
        <begin position="160"/>
        <end position="183"/>
    </location>
</feature>
<dbReference type="Proteomes" id="UP000578077">
    <property type="component" value="Unassembled WGS sequence"/>
</dbReference>
<accession>A0A841ELE2</accession>
<dbReference type="RefSeq" id="WP_184637513.1">
    <property type="nucleotide sequence ID" value="NZ_BAABKT010000029.1"/>
</dbReference>
<comment type="caution">
    <text evidence="2">The sequence shown here is derived from an EMBL/GenBank/DDBJ whole genome shotgun (WGS) entry which is preliminary data.</text>
</comment>
<organism evidence="2 3">
    <name type="scientific">Streptomonospora salina</name>
    <dbReference type="NCBI Taxonomy" id="104205"/>
    <lineage>
        <taxon>Bacteria</taxon>
        <taxon>Bacillati</taxon>
        <taxon>Actinomycetota</taxon>
        <taxon>Actinomycetes</taxon>
        <taxon>Streptosporangiales</taxon>
        <taxon>Nocardiopsidaceae</taxon>
        <taxon>Streptomonospora</taxon>
    </lineage>
</organism>